<feature type="transmembrane region" description="Helical" evidence="1">
    <location>
        <begin position="73"/>
        <end position="90"/>
    </location>
</feature>
<evidence type="ECO:0000313" key="3">
    <source>
        <dbReference type="Proteomes" id="UP001519273"/>
    </source>
</evidence>
<evidence type="ECO:0008006" key="4">
    <source>
        <dbReference type="Google" id="ProtNLM"/>
    </source>
</evidence>
<proteinExistence type="predicted"/>
<comment type="caution">
    <text evidence="2">The sequence shown here is derived from an EMBL/GenBank/DDBJ whole genome shotgun (WGS) entry which is preliminary data.</text>
</comment>
<keyword evidence="1" id="KW-0812">Transmembrane</keyword>
<reference evidence="2 3" key="1">
    <citation type="submission" date="2021-03" db="EMBL/GenBank/DDBJ databases">
        <title>Genomic Encyclopedia of Type Strains, Phase IV (KMG-IV): sequencing the most valuable type-strain genomes for metagenomic binning, comparative biology and taxonomic classification.</title>
        <authorList>
            <person name="Goeker M."/>
        </authorList>
    </citation>
    <scope>NUCLEOTIDE SEQUENCE [LARGE SCALE GENOMIC DNA]</scope>
    <source>
        <strain evidence="2 3">DSM 23491</strain>
    </source>
</reference>
<name>A0ABS4H6V1_9BACL</name>
<accession>A0ABS4H6V1</accession>
<keyword evidence="1" id="KW-1133">Transmembrane helix</keyword>
<feature type="transmembrane region" description="Helical" evidence="1">
    <location>
        <begin position="50"/>
        <end position="67"/>
    </location>
</feature>
<evidence type="ECO:0000313" key="2">
    <source>
        <dbReference type="EMBL" id="MBP1938216.1"/>
    </source>
</evidence>
<protein>
    <recommendedName>
        <fullName evidence="4">ABC transmembrane type-1 domain-containing protein</fullName>
    </recommendedName>
</protein>
<keyword evidence="3" id="KW-1185">Reference proteome</keyword>
<organism evidence="2 3">
    <name type="scientific">Paenibacillus sediminis</name>
    <dbReference type="NCBI Taxonomy" id="664909"/>
    <lineage>
        <taxon>Bacteria</taxon>
        <taxon>Bacillati</taxon>
        <taxon>Bacillota</taxon>
        <taxon>Bacilli</taxon>
        <taxon>Bacillales</taxon>
        <taxon>Paenibacillaceae</taxon>
        <taxon>Paenibacillus</taxon>
    </lineage>
</organism>
<keyword evidence="1" id="KW-0472">Membrane</keyword>
<dbReference type="EMBL" id="JAGGKP010000011">
    <property type="protein sequence ID" value="MBP1938216.1"/>
    <property type="molecule type" value="Genomic_DNA"/>
</dbReference>
<sequence>MILRINGAAVTEPELWKGPLTRVIENGASNLFFGKLADLFASLNAFSPEIITLGVVTCAIGMMVGPLVGNGKWLGRLFITFWFGIIWRVLT</sequence>
<evidence type="ECO:0000256" key="1">
    <source>
        <dbReference type="SAM" id="Phobius"/>
    </source>
</evidence>
<dbReference type="RefSeq" id="WP_209852253.1">
    <property type="nucleotide sequence ID" value="NZ_CBCRVE010000004.1"/>
</dbReference>
<gene>
    <name evidence="2" type="ORF">J2Z20_003135</name>
</gene>
<dbReference type="Proteomes" id="UP001519273">
    <property type="component" value="Unassembled WGS sequence"/>
</dbReference>